<dbReference type="PROSITE" id="PS00065">
    <property type="entry name" value="D_2_HYDROXYACID_DH_1"/>
    <property type="match status" value="1"/>
</dbReference>
<keyword evidence="8" id="KW-1185">Reference proteome</keyword>
<evidence type="ECO:0000259" key="6">
    <source>
        <dbReference type="SMART" id="SM00829"/>
    </source>
</evidence>
<keyword evidence="2 5" id="KW-0479">Metal-binding</keyword>
<feature type="domain" description="Enoyl reductase (ER)" evidence="6">
    <location>
        <begin position="24"/>
        <end position="351"/>
    </location>
</feature>
<evidence type="ECO:0000313" key="7">
    <source>
        <dbReference type="EMBL" id="GGO96265.1"/>
    </source>
</evidence>
<dbReference type="SMART" id="SM00829">
    <property type="entry name" value="PKS_ER"/>
    <property type="match status" value="1"/>
</dbReference>
<dbReference type="RefSeq" id="WP_080461979.1">
    <property type="nucleotide sequence ID" value="NZ_BMNJ01000002.1"/>
</dbReference>
<evidence type="ECO:0000313" key="8">
    <source>
        <dbReference type="Proteomes" id="UP000614239"/>
    </source>
</evidence>
<keyword evidence="4" id="KW-0560">Oxidoreductase</keyword>
<dbReference type="Gene3D" id="3.40.50.720">
    <property type="entry name" value="NAD(P)-binding Rossmann-like Domain"/>
    <property type="match status" value="1"/>
</dbReference>
<evidence type="ECO:0000256" key="4">
    <source>
        <dbReference type="ARBA" id="ARBA00023002"/>
    </source>
</evidence>
<organism evidence="7 8">
    <name type="scientific">Actinomyces gaoshouyii</name>
    <dbReference type="NCBI Taxonomy" id="1960083"/>
    <lineage>
        <taxon>Bacteria</taxon>
        <taxon>Bacillati</taxon>
        <taxon>Actinomycetota</taxon>
        <taxon>Actinomycetes</taxon>
        <taxon>Actinomycetales</taxon>
        <taxon>Actinomycetaceae</taxon>
        <taxon>Actinomyces</taxon>
    </lineage>
</organism>
<dbReference type="KEGG" id="actp:B6G06_07440"/>
<comment type="similarity">
    <text evidence="5">Belongs to the zinc-containing alcohol dehydrogenase family.</text>
</comment>
<dbReference type="OrthoDB" id="241504at2"/>
<comment type="cofactor">
    <cofactor evidence="1 5">
        <name>Zn(2+)</name>
        <dbReference type="ChEBI" id="CHEBI:29105"/>
    </cofactor>
</comment>
<dbReference type="Gene3D" id="3.90.180.10">
    <property type="entry name" value="Medium-chain alcohol dehydrogenases, catalytic domain"/>
    <property type="match status" value="1"/>
</dbReference>
<dbReference type="Pfam" id="PF00107">
    <property type="entry name" value="ADH_zinc_N"/>
    <property type="match status" value="1"/>
</dbReference>
<protein>
    <submittedName>
        <fullName evidence="7">IMP dehydrogenase</fullName>
    </submittedName>
</protein>
<dbReference type="InterPro" id="IPR013154">
    <property type="entry name" value="ADH-like_N"/>
</dbReference>
<dbReference type="EMBL" id="BMNJ01000002">
    <property type="protein sequence ID" value="GGO96265.1"/>
    <property type="molecule type" value="Genomic_DNA"/>
</dbReference>
<dbReference type="InterPro" id="IPR013149">
    <property type="entry name" value="ADH-like_C"/>
</dbReference>
<dbReference type="Pfam" id="PF08240">
    <property type="entry name" value="ADH_N"/>
    <property type="match status" value="1"/>
</dbReference>
<accession>A0A8H9H7I8</accession>
<name>A0A8H9H7I8_9ACTO</name>
<dbReference type="InterPro" id="IPR029752">
    <property type="entry name" value="D-isomer_DH_CS1"/>
</dbReference>
<comment type="caution">
    <text evidence="7">The sequence shown here is derived from an EMBL/GenBank/DDBJ whole genome shotgun (WGS) entry which is preliminary data.</text>
</comment>
<reference evidence="7" key="1">
    <citation type="journal article" date="2014" name="Int. J. Syst. Evol. Microbiol.">
        <title>Complete genome sequence of Corynebacterium casei LMG S-19264T (=DSM 44701T), isolated from a smear-ripened cheese.</title>
        <authorList>
            <consortium name="US DOE Joint Genome Institute (JGI-PGF)"/>
            <person name="Walter F."/>
            <person name="Albersmeier A."/>
            <person name="Kalinowski J."/>
            <person name="Ruckert C."/>
        </authorList>
    </citation>
    <scope>NUCLEOTIDE SEQUENCE</scope>
    <source>
        <strain evidence="7">CGMCC 4.7372</strain>
    </source>
</reference>
<dbReference type="Proteomes" id="UP000614239">
    <property type="component" value="Unassembled WGS sequence"/>
</dbReference>
<dbReference type="SUPFAM" id="SSF51735">
    <property type="entry name" value="NAD(P)-binding Rossmann-fold domains"/>
    <property type="match status" value="1"/>
</dbReference>
<evidence type="ECO:0000256" key="1">
    <source>
        <dbReference type="ARBA" id="ARBA00001947"/>
    </source>
</evidence>
<dbReference type="PANTHER" id="PTHR42813">
    <property type="entry name" value="ZINC-TYPE ALCOHOL DEHYDROGENASE-LIKE"/>
    <property type="match status" value="1"/>
</dbReference>
<reference evidence="7" key="2">
    <citation type="submission" date="2020-09" db="EMBL/GenBank/DDBJ databases">
        <authorList>
            <person name="Sun Q."/>
            <person name="Zhou Y."/>
        </authorList>
    </citation>
    <scope>NUCLEOTIDE SEQUENCE</scope>
    <source>
        <strain evidence="7">CGMCC 4.7372</strain>
    </source>
</reference>
<evidence type="ECO:0000256" key="5">
    <source>
        <dbReference type="RuleBase" id="RU361277"/>
    </source>
</evidence>
<dbReference type="SUPFAM" id="SSF50129">
    <property type="entry name" value="GroES-like"/>
    <property type="match status" value="1"/>
</dbReference>
<evidence type="ECO:0000256" key="3">
    <source>
        <dbReference type="ARBA" id="ARBA00022833"/>
    </source>
</evidence>
<dbReference type="PANTHER" id="PTHR42813:SF2">
    <property type="entry name" value="DEHYDROGENASE, ZINC-CONTAINING, PUTATIVE (AFU_ORTHOLOGUE AFUA_2G02810)-RELATED"/>
    <property type="match status" value="1"/>
</dbReference>
<dbReference type="AlphaFoldDB" id="A0A8H9H7I8"/>
<keyword evidence="3 5" id="KW-0862">Zinc</keyword>
<evidence type="ECO:0000256" key="2">
    <source>
        <dbReference type="ARBA" id="ARBA00022723"/>
    </source>
</evidence>
<dbReference type="InterPro" id="IPR020843">
    <property type="entry name" value="ER"/>
</dbReference>
<dbReference type="InterPro" id="IPR002328">
    <property type="entry name" value="ADH_Zn_CS"/>
</dbReference>
<dbReference type="InterPro" id="IPR011032">
    <property type="entry name" value="GroES-like_sf"/>
</dbReference>
<dbReference type="InterPro" id="IPR036291">
    <property type="entry name" value="NAD(P)-bd_dom_sf"/>
</dbReference>
<gene>
    <name evidence="7" type="ORF">GCM10011612_06050</name>
</gene>
<dbReference type="GO" id="GO:0016491">
    <property type="term" value="F:oxidoreductase activity"/>
    <property type="evidence" value="ECO:0007669"/>
    <property type="project" value="UniProtKB-KW"/>
</dbReference>
<dbReference type="PROSITE" id="PS00059">
    <property type="entry name" value="ADH_ZINC"/>
    <property type="match status" value="1"/>
</dbReference>
<dbReference type="GO" id="GO:0008270">
    <property type="term" value="F:zinc ion binding"/>
    <property type="evidence" value="ECO:0007669"/>
    <property type="project" value="InterPro"/>
</dbReference>
<proteinExistence type="inferred from homology"/>
<sequence>MSTTPPTAPALPATMRAVVMNAPGDVAVETIETPRVAGPGDVVIKLAAACVCGSDLWPYRGAQPVDHQYMGHEYVGTIVEKGEDVRTLELGDFVIGSFMLSDGTCEICRAGYPSRCANAGHYTGSQAEYMRVELADGSLVKVPGGEPDDPERLADYLAASDVLGTGWYAAVAANAGPGKTIAVVGDGAVGLSAVLAAKALGAERVIAFSRHEDRAALAREFGADVVIAERGEEGAAKVKELTNGYGAHGVCEAVGSQESMDQALASCRPGGYIGFVGVSHDQTIDGFNLFFREVHLEGGPAPVRRFLPDLIKRIDAGEIHPGRVFTKRLPLDEAAEAYRAMDERREIKVLLEV</sequence>